<evidence type="ECO:0000259" key="1">
    <source>
        <dbReference type="Pfam" id="PF21530"/>
    </source>
</evidence>
<dbReference type="GO" id="GO:0006260">
    <property type="term" value="P:DNA replication"/>
    <property type="evidence" value="ECO:0007669"/>
    <property type="project" value="TreeGrafter"/>
</dbReference>
<dbReference type="InterPro" id="IPR049163">
    <property type="entry name" value="Pif1-like_2B_dom"/>
</dbReference>
<name>A0AA40LST2_CNENI</name>
<gene>
    <name evidence="2" type="ORF">QTO34_013124</name>
</gene>
<feature type="domain" description="DNA helicase Pif1-like 2B" evidence="1">
    <location>
        <begin position="95"/>
        <end position="127"/>
    </location>
</feature>
<dbReference type="Pfam" id="PF21530">
    <property type="entry name" value="Pif1_2B_dom"/>
    <property type="match status" value="1"/>
</dbReference>
<dbReference type="GO" id="GO:0005657">
    <property type="term" value="C:replication fork"/>
    <property type="evidence" value="ECO:0007669"/>
    <property type="project" value="TreeGrafter"/>
</dbReference>
<proteinExistence type="predicted"/>
<protein>
    <recommendedName>
        <fullName evidence="1">DNA helicase Pif1-like 2B domain-containing protein</fullName>
    </recommendedName>
</protein>
<dbReference type="AlphaFoldDB" id="A0AA40LST2"/>
<dbReference type="PANTHER" id="PTHR23274">
    <property type="entry name" value="DNA HELICASE-RELATED"/>
    <property type="match status" value="1"/>
</dbReference>
<comment type="caution">
    <text evidence="2">The sequence shown here is derived from an EMBL/GenBank/DDBJ whole genome shotgun (WGS) entry which is preliminary data.</text>
</comment>
<accession>A0AA40LST2</accession>
<dbReference type="EMBL" id="JAULJE010000003">
    <property type="protein sequence ID" value="KAK1344430.1"/>
    <property type="molecule type" value="Genomic_DNA"/>
</dbReference>
<organism evidence="2 3">
    <name type="scientific">Cnephaeus nilssonii</name>
    <name type="common">Northern bat</name>
    <name type="synonym">Eptesicus nilssonii</name>
    <dbReference type="NCBI Taxonomy" id="3371016"/>
    <lineage>
        <taxon>Eukaryota</taxon>
        <taxon>Metazoa</taxon>
        <taxon>Chordata</taxon>
        <taxon>Craniata</taxon>
        <taxon>Vertebrata</taxon>
        <taxon>Euteleostomi</taxon>
        <taxon>Mammalia</taxon>
        <taxon>Eutheria</taxon>
        <taxon>Laurasiatheria</taxon>
        <taxon>Chiroptera</taxon>
        <taxon>Yangochiroptera</taxon>
        <taxon>Vespertilionidae</taxon>
        <taxon>Cnephaeus</taxon>
    </lineage>
</organism>
<keyword evidence="3" id="KW-1185">Reference proteome</keyword>
<sequence length="200" mass="21961">MLGLNSDDDTLTSLAGPEGGLCCCVKIGFHDVTGAEHASLQERERHGSALQGFLRNRRAHSFLYTRSARGFQETPIRDDSIDSTDDSEKENFPIKFLNSITLSGMPCHKLKLRVGAIIMLLRNLNTEVLTGSAEGEAVLIPRIDLSLSDIGLPFKLIRGQFPVMPAFAMTINKSQGQTLDRVGIFLPEPVFAHGDNEFDC</sequence>
<reference evidence="2" key="1">
    <citation type="submission" date="2023-06" db="EMBL/GenBank/DDBJ databases">
        <title>Reference genome for the Northern bat (Eptesicus nilssonii), a most northern bat species.</title>
        <authorList>
            <person name="Laine V.N."/>
            <person name="Pulliainen A.T."/>
            <person name="Lilley T.M."/>
        </authorList>
    </citation>
    <scope>NUCLEOTIDE SEQUENCE</scope>
    <source>
        <strain evidence="2">BLF_Eptnil</strain>
        <tissue evidence="2">Kidney</tissue>
    </source>
</reference>
<evidence type="ECO:0000313" key="2">
    <source>
        <dbReference type="EMBL" id="KAK1344430.1"/>
    </source>
</evidence>
<dbReference type="Proteomes" id="UP001177744">
    <property type="component" value="Unassembled WGS sequence"/>
</dbReference>
<dbReference type="InterPro" id="IPR027417">
    <property type="entry name" value="P-loop_NTPase"/>
</dbReference>
<dbReference type="PANTHER" id="PTHR23274:SF48">
    <property type="entry name" value="ATP-DEPENDENT DNA HELICASE"/>
    <property type="match status" value="1"/>
</dbReference>
<evidence type="ECO:0000313" key="3">
    <source>
        <dbReference type="Proteomes" id="UP001177744"/>
    </source>
</evidence>
<dbReference type="SUPFAM" id="SSF52540">
    <property type="entry name" value="P-loop containing nucleoside triphosphate hydrolases"/>
    <property type="match status" value="1"/>
</dbReference>